<keyword evidence="2" id="KW-0227">DNA damage</keyword>
<evidence type="ECO:0000256" key="5">
    <source>
        <dbReference type="ARBA" id="ARBA00023242"/>
    </source>
</evidence>
<dbReference type="InterPro" id="IPR015381">
    <property type="entry name" value="XLF-like_N"/>
</dbReference>
<evidence type="ECO:0000313" key="11">
    <source>
        <dbReference type="EMBL" id="KAJ5103304.1"/>
    </source>
</evidence>
<reference evidence="11" key="2">
    <citation type="journal article" date="2023" name="IMA Fungus">
        <title>Comparative genomic study of the Penicillium genus elucidates a diverse pangenome and 15 lateral gene transfer events.</title>
        <authorList>
            <person name="Petersen C."/>
            <person name="Sorensen T."/>
            <person name="Nielsen M.R."/>
            <person name="Sondergaard T.E."/>
            <person name="Sorensen J.L."/>
            <person name="Fitzpatrick D.A."/>
            <person name="Frisvad J.C."/>
            <person name="Nielsen K.L."/>
        </authorList>
    </citation>
    <scope>NUCLEOTIDE SEQUENCE</scope>
    <source>
        <strain evidence="11">IBT 30761</strain>
    </source>
</reference>
<keyword evidence="3" id="KW-0238">DNA-binding</keyword>
<evidence type="ECO:0000256" key="3">
    <source>
        <dbReference type="ARBA" id="ARBA00023125"/>
    </source>
</evidence>
<dbReference type="Pfam" id="PF21928">
    <property type="entry name" value="XLF_CC"/>
    <property type="match status" value="1"/>
</dbReference>
<feature type="compositionally biased region" description="Low complexity" evidence="8">
    <location>
        <begin position="371"/>
        <end position="384"/>
    </location>
</feature>
<dbReference type="InterPro" id="IPR053829">
    <property type="entry name" value="XLF-like_CC"/>
</dbReference>
<dbReference type="AlphaFoldDB" id="A0A9W9KEC6"/>
<sequence length="538" mass="59420">MFPNWHRLKLSQSPRSIPALLFQYTWTHDGYELYLTDLTSIWSERLCVEDISNRAEQNATTIDPNEGSDQLDLLLRKIDEALGGNSSKPVIYSGSRTDSLELHISAKLPAPLRPLEWTLLLQKEPTEALVSHVLLPLIKDGAEWESRQRNLLDQIKQKDWILGKLFDRIESLGVEIGTIFPSAVGFRSARKGGTRSEAARFIKGVAPFDEQAWLSQSGTSSDGSNLASNIAHEIFGVETERDVEQNHQAQNEWWLELGKRSESSFHDENESALEEHAAPVQQRSNLQEHTERGQNDGETTATTDSEFERDERPFRKVAPKKRVSSSPKPTPKPSPKIASPPAPASKDGDATASESESNLDSAPGPRRTKIPSSSPSPKSDASTSGKPPPKKAMGRLGIIGGKKKKAEEKQYPPSSPEDPTPDTSSPARNDPAPSPAKTKMSSKLGVIGGKNKAKRKETSPPAPSTLSPDQQPPPKEEEPTPKKPIRESPINEKPTKPPTKAAPESAETEEEMAKRRREELKRQLEAQSKAPAKKKRRF</sequence>
<dbReference type="Gene3D" id="2.170.210.10">
    <property type="entry name" value="DNA double-strand break repair and VJ recombination XRCC4, N-terminal"/>
    <property type="match status" value="1"/>
</dbReference>
<keyword evidence="12" id="KW-1185">Reference proteome</keyword>
<organism evidence="11 12">
    <name type="scientific">Penicillium argentinense</name>
    <dbReference type="NCBI Taxonomy" id="1131581"/>
    <lineage>
        <taxon>Eukaryota</taxon>
        <taxon>Fungi</taxon>
        <taxon>Dikarya</taxon>
        <taxon>Ascomycota</taxon>
        <taxon>Pezizomycotina</taxon>
        <taxon>Eurotiomycetes</taxon>
        <taxon>Eurotiomycetidae</taxon>
        <taxon>Eurotiales</taxon>
        <taxon>Aspergillaceae</taxon>
        <taxon>Penicillium</taxon>
    </lineage>
</organism>
<gene>
    <name evidence="11" type="ORF">N7532_003833</name>
</gene>
<evidence type="ECO:0000256" key="1">
    <source>
        <dbReference type="ARBA" id="ARBA00004123"/>
    </source>
</evidence>
<dbReference type="GO" id="GO:0032807">
    <property type="term" value="C:DNA ligase IV complex"/>
    <property type="evidence" value="ECO:0007669"/>
    <property type="project" value="TreeGrafter"/>
</dbReference>
<protein>
    <recommendedName>
        <fullName evidence="7">Non-homologous end-joining factor 1</fullName>
    </recommendedName>
</protein>
<keyword evidence="5" id="KW-0539">Nucleus</keyword>
<comment type="caution">
    <text evidence="11">The sequence shown here is derived from an EMBL/GenBank/DDBJ whole genome shotgun (WGS) entry which is preliminary data.</text>
</comment>
<evidence type="ECO:0000256" key="2">
    <source>
        <dbReference type="ARBA" id="ARBA00022763"/>
    </source>
</evidence>
<evidence type="ECO:0000313" key="12">
    <source>
        <dbReference type="Proteomes" id="UP001149074"/>
    </source>
</evidence>
<dbReference type="CDD" id="cd22285">
    <property type="entry name" value="HD_XLF_N"/>
    <property type="match status" value="1"/>
</dbReference>
<feature type="domain" description="XLF-like coiled-coil region" evidence="10">
    <location>
        <begin position="125"/>
        <end position="175"/>
    </location>
</feature>
<accession>A0A9W9KEC6</accession>
<dbReference type="RefSeq" id="XP_056476684.1">
    <property type="nucleotide sequence ID" value="XM_056616327.1"/>
</dbReference>
<name>A0A9W9KEC6_9EURO</name>
<dbReference type="PANTHER" id="PTHR32235">
    <property type="entry name" value="NON-HOMOLOGOUS END-JOINING FACTOR 1"/>
    <property type="match status" value="1"/>
</dbReference>
<dbReference type="OrthoDB" id="2155935at2759"/>
<reference evidence="11" key="1">
    <citation type="submission" date="2022-11" db="EMBL/GenBank/DDBJ databases">
        <authorList>
            <person name="Petersen C."/>
        </authorList>
    </citation>
    <scope>NUCLEOTIDE SEQUENCE</scope>
    <source>
        <strain evidence="11">IBT 30761</strain>
    </source>
</reference>
<feature type="compositionally biased region" description="Basic and acidic residues" evidence="8">
    <location>
        <begin position="286"/>
        <end position="295"/>
    </location>
</feature>
<dbReference type="InterPro" id="IPR052287">
    <property type="entry name" value="NHEJ_factor"/>
</dbReference>
<feature type="compositionally biased region" description="Basic and acidic residues" evidence="8">
    <location>
        <begin position="511"/>
        <end position="524"/>
    </location>
</feature>
<dbReference type="InterPro" id="IPR038051">
    <property type="entry name" value="XRCC4-like_N_sf"/>
</dbReference>
<feature type="domain" description="XLF-like N-terminal" evidence="9">
    <location>
        <begin position="5"/>
        <end position="122"/>
    </location>
</feature>
<dbReference type="EMBL" id="JAPQKI010000004">
    <property type="protein sequence ID" value="KAJ5103304.1"/>
    <property type="molecule type" value="Genomic_DNA"/>
</dbReference>
<comment type="subcellular location">
    <subcellularLocation>
        <location evidence="1">Nucleus</location>
    </subcellularLocation>
</comment>
<keyword evidence="4" id="KW-0234">DNA repair</keyword>
<dbReference type="GO" id="GO:0045027">
    <property type="term" value="F:DNA end binding"/>
    <property type="evidence" value="ECO:0007669"/>
    <property type="project" value="TreeGrafter"/>
</dbReference>
<feature type="compositionally biased region" description="Basic and acidic residues" evidence="8">
    <location>
        <begin position="474"/>
        <end position="495"/>
    </location>
</feature>
<evidence type="ECO:0000256" key="4">
    <source>
        <dbReference type="ARBA" id="ARBA00023204"/>
    </source>
</evidence>
<dbReference type="PANTHER" id="PTHR32235:SF1">
    <property type="entry name" value="NON-HOMOLOGOUS END-JOINING FACTOR 1"/>
    <property type="match status" value="1"/>
</dbReference>
<proteinExistence type="inferred from homology"/>
<evidence type="ECO:0000259" key="9">
    <source>
        <dbReference type="Pfam" id="PF09302"/>
    </source>
</evidence>
<dbReference type="GO" id="GO:0006303">
    <property type="term" value="P:double-strand break repair via nonhomologous end joining"/>
    <property type="evidence" value="ECO:0007669"/>
    <property type="project" value="UniProtKB-ARBA"/>
</dbReference>
<dbReference type="GeneID" id="81355306"/>
<evidence type="ECO:0000256" key="8">
    <source>
        <dbReference type="SAM" id="MobiDB-lite"/>
    </source>
</evidence>
<evidence type="ECO:0000256" key="6">
    <source>
        <dbReference type="ARBA" id="ARBA00025747"/>
    </source>
</evidence>
<dbReference type="Pfam" id="PF09302">
    <property type="entry name" value="XLF"/>
    <property type="match status" value="1"/>
</dbReference>
<dbReference type="Proteomes" id="UP001149074">
    <property type="component" value="Unassembled WGS sequence"/>
</dbReference>
<evidence type="ECO:0000259" key="10">
    <source>
        <dbReference type="Pfam" id="PF21928"/>
    </source>
</evidence>
<feature type="compositionally biased region" description="Basic and acidic residues" evidence="8">
    <location>
        <begin position="265"/>
        <end position="277"/>
    </location>
</feature>
<feature type="compositionally biased region" description="Pro residues" evidence="8">
    <location>
        <begin position="328"/>
        <end position="343"/>
    </location>
</feature>
<evidence type="ECO:0000256" key="7">
    <source>
        <dbReference type="ARBA" id="ARBA00044529"/>
    </source>
</evidence>
<comment type="similarity">
    <text evidence="6">Belongs to the XRCC4-XLF family. XLF subfamily.</text>
</comment>
<feature type="region of interest" description="Disordered" evidence="8">
    <location>
        <begin position="265"/>
        <end position="538"/>
    </location>
</feature>